<evidence type="ECO:0000256" key="2">
    <source>
        <dbReference type="ARBA" id="ARBA00022840"/>
    </source>
</evidence>
<dbReference type="GO" id="GO:0008017">
    <property type="term" value="F:microtubule binding"/>
    <property type="evidence" value="ECO:0007669"/>
    <property type="project" value="InterPro"/>
</dbReference>
<feature type="coiled-coil region" evidence="5">
    <location>
        <begin position="502"/>
        <end position="529"/>
    </location>
</feature>
<comment type="similarity">
    <text evidence="3 4">Belongs to the TRAFAC class myosin-kinesin ATPase superfamily. Kinesin family.</text>
</comment>
<proteinExistence type="inferred from homology"/>
<accession>K3WVX7</accession>
<dbReference type="Proteomes" id="UP000019132">
    <property type="component" value="Unassembled WGS sequence"/>
</dbReference>
<dbReference type="VEuPathDB" id="FungiDB:PYU1_G009107"/>
<keyword evidence="1 3" id="KW-0547">Nucleotide-binding</keyword>
<dbReference type="PRINTS" id="PR00380">
    <property type="entry name" value="KINESINHEAVY"/>
</dbReference>
<dbReference type="GO" id="GO:0005524">
    <property type="term" value="F:ATP binding"/>
    <property type="evidence" value="ECO:0007669"/>
    <property type="project" value="UniProtKB-UniRule"/>
</dbReference>
<evidence type="ECO:0000256" key="6">
    <source>
        <dbReference type="SAM" id="MobiDB-lite"/>
    </source>
</evidence>
<dbReference type="PROSITE" id="PS00411">
    <property type="entry name" value="KINESIN_MOTOR_1"/>
    <property type="match status" value="1"/>
</dbReference>
<dbReference type="EnsemblProtists" id="PYU1_T009125">
    <property type="protein sequence ID" value="PYU1_T009125"/>
    <property type="gene ID" value="PYU1_G009107"/>
</dbReference>
<evidence type="ECO:0000256" key="4">
    <source>
        <dbReference type="RuleBase" id="RU000394"/>
    </source>
</evidence>
<keyword evidence="4" id="KW-0493">Microtubule</keyword>
<dbReference type="InterPro" id="IPR019821">
    <property type="entry name" value="Kinesin_motor_CS"/>
</dbReference>
<keyword evidence="9" id="KW-1185">Reference proteome</keyword>
<dbReference type="InterPro" id="IPR027640">
    <property type="entry name" value="Kinesin-like_fam"/>
</dbReference>
<evidence type="ECO:0000313" key="8">
    <source>
        <dbReference type="EnsemblProtists" id="PYU1_T009125"/>
    </source>
</evidence>
<dbReference type="InParanoid" id="K3WVX7"/>
<dbReference type="Gene3D" id="3.40.850.10">
    <property type="entry name" value="Kinesin motor domain"/>
    <property type="match status" value="1"/>
</dbReference>
<evidence type="ECO:0000256" key="5">
    <source>
        <dbReference type="SAM" id="Coils"/>
    </source>
</evidence>
<dbReference type="EMBL" id="GL376632">
    <property type="status" value="NOT_ANNOTATED_CDS"/>
    <property type="molecule type" value="Genomic_DNA"/>
</dbReference>
<evidence type="ECO:0000256" key="1">
    <source>
        <dbReference type="ARBA" id="ARBA00022741"/>
    </source>
</evidence>
<dbReference type="OMA" id="VLMIDIE"/>
<organism evidence="8 9">
    <name type="scientific">Globisporangium ultimum (strain ATCC 200006 / CBS 805.95 / DAOM BR144)</name>
    <name type="common">Pythium ultimum</name>
    <dbReference type="NCBI Taxonomy" id="431595"/>
    <lineage>
        <taxon>Eukaryota</taxon>
        <taxon>Sar</taxon>
        <taxon>Stramenopiles</taxon>
        <taxon>Oomycota</taxon>
        <taxon>Peronosporomycetes</taxon>
        <taxon>Pythiales</taxon>
        <taxon>Pythiaceae</taxon>
        <taxon>Globisporangium</taxon>
    </lineage>
</organism>
<dbReference type="Pfam" id="PF00225">
    <property type="entry name" value="Kinesin"/>
    <property type="match status" value="1"/>
</dbReference>
<dbReference type="PANTHER" id="PTHR47972:SF28">
    <property type="entry name" value="KINESIN-LIKE PROTEIN KLP-3"/>
    <property type="match status" value="1"/>
</dbReference>
<dbReference type="InterPro" id="IPR001752">
    <property type="entry name" value="Kinesin_motor_dom"/>
</dbReference>
<evidence type="ECO:0000313" key="9">
    <source>
        <dbReference type="Proteomes" id="UP000019132"/>
    </source>
</evidence>
<reference evidence="9" key="2">
    <citation type="submission" date="2010-04" db="EMBL/GenBank/DDBJ databases">
        <authorList>
            <person name="Buell R."/>
            <person name="Hamilton J."/>
            <person name="Hostetler J."/>
        </authorList>
    </citation>
    <scope>NUCLEOTIDE SEQUENCE [LARGE SCALE GENOMIC DNA]</scope>
    <source>
        <strain evidence="9">DAOM:BR144</strain>
    </source>
</reference>
<dbReference type="PROSITE" id="PS50067">
    <property type="entry name" value="KINESIN_MOTOR_2"/>
    <property type="match status" value="1"/>
</dbReference>
<dbReference type="AlphaFoldDB" id="K3WVX7"/>
<keyword evidence="5" id="KW-0175">Coiled coil</keyword>
<feature type="compositionally biased region" description="Polar residues" evidence="6">
    <location>
        <begin position="543"/>
        <end position="563"/>
    </location>
</feature>
<feature type="region of interest" description="Disordered" evidence="6">
    <location>
        <begin position="533"/>
        <end position="563"/>
    </location>
</feature>
<dbReference type="InterPro" id="IPR027417">
    <property type="entry name" value="P-loop_NTPase"/>
</dbReference>
<name>K3WVX7_GLOUD</name>
<evidence type="ECO:0000256" key="3">
    <source>
        <dbReference type="PROSITE-ProRule" id="PRU00283"/>
    </source>
</evidence>
<feature type="binding site" evidence="3">
    <location>
        <begin position="201"/>
        <end position="208"/>
    </location>
    <ligand>
        <name>ATP</name>
        <dbReference type="ChEBI" id="CHEBI:30616"/>
    </ligand>
</feature>
<dbReference type="GO" id="GO:0003777">
    <property type="term" value="F:microtubule motor activity"/>
    <property type="evidence" value="ECO:0007669"/>
    <property type="project" value="InterPro"/>
</dbReference>
<feature type="compositionally biased region" description="Low complexity" evidence="6">
    <location>
        <begin position="270"/>
        <end position="296"/>
    </location>
</feature>
<feature type="region of interest" description="Disordered" evidence="6">
    <location>
        <begin position="113"/>
        <end position="142"/>
    </location>
</feature>
<sequence length="563" mass="62867">MSEQPPPSTLAAAEALRRQGSTQLQASLHALKRDVAASIRLCSRDFAVLGQELVDALQHKARREHAVRHALEHERKRRRKLQHQLADQQQAQQGCTNFRVLCRVRPVLSHEQDESSVAGSAQQQLNDSTSSNSPQQKQMRIHVDSQQELKVCSVVDGTLYKSFSFYRVFDEGSTQDHVFTDVAPLVIAAVEGQHSCIFAYGQIGAGKTHTMQGSEGDRGVYFRAADLIYKTTQELQPLYGFTVTMQLVEIYNEEVYDLLAGSSAQSSSSSQQQQLSTQLFSPPTTGTSSSYTYPPGASRPALEIRHGERGVYLKNVTTIVVKNADQVHSAIERGAANRSVHATEKNEQSSRSHTVLMIDIERKSKASGDIDTGRLVLVDLAGSERLSKTETTGQRLREAQYINKSLCAISDVMSALRAKEKHIPFRNSKLTHMLQDSLGGDNSNTLMFVHVSPTSADVSETIDTLKFASRVSHIRLGSSNRRTERLEINRLNGIITTQAAQLQTMQDKLSSELELRKKYEKRLEEYRQEEYRRKAREDELKRQQTLAPLSSSTSILSPRTVSL</sequence>
<reference evidence="8" key="3">
    <citation type="submission" date="2015-02" db="UniProtKB">
        <authorList>
            <consortium name="EnsemblProtists"/>
        </authorList>
    </citation>
    <scope>IDENTIFICATION</scope>
    <source>
        <strain evidence="8">DAOM BR144</strain>
    </source>
</reference>
<dbReference type="STRING" id="431595.K3WVX7"/>
<feature type="compositionally biased region" description="Basic and acidic residues" evidence="6">
    <location>
        <begin position="533"/>
        <end position="542"/>
    </location>
</feature>
<reference evidence="9" key="1">
    <citation type="journal article" date="2010" name="Genome Biol.">
        <title>Genome sequence of the necrotrophic plant pathogen Pythium ultimum reveals original pathogenicity mechanisms and effector repertoire.</title>
        <authorList>
            <person name="Levesque C.A."/>
            <person name="Brouwer H."/>
            <person name="Cano L."/>
            <person name="Hamilton J.P."/>
            <person name="Holt C."/>
            <person name="Huitema E."/>
            <person name="Raffaele S."/>
            <person name="Robideau G.P."/>
            <person name="Thines M."/>
            <person name="Win J."/>
            <person name="Zerillo M.M."/>
            <person name="Beakes G.W."/>
            <person name="Boore J.L."/>
            <person name="Busam D."/>
            <person name="Dumas B."/>
            <person name="Ferriera S."/>
            <person name="Fuerstenberg S.I."/>
            <person name="Gachon C.M."/>
            <person name="Gaulin E."/>
            <person name="Govers F."/>
            <person name="Grenville-Briggs L."/>
            <person name="Horner N."/>
            <person name="Hostetler J."/>
            <person name="Jiang R.H."/>
            <person name="Johnson J."/>
            <person name="Krajaejun T."/>
            <person name="Lin H."/>
            <person name="Meijer H.J."/>
            <person name="Moore B."/>
            <person name="Morris P."/>
            <person name="Phuntmart V."/>
            <person name="Puiu D."/>
            <person name="Shetty J."/>
            <person name="Stajich J.E."/>
            <person name="Tripathy S."/>
            <person name="Wawra S."/>
            <person name="van West P."/>
            <person name="Whitty B.R."/>
            <person name="Coutinho P.M."/>
            <person name="Henrissat B."/>
            <person name="Martin F."/>
            <person name="Thomas P.D."/>
            <person name="Tyler B.M."/>
            <person name="De Vries R.P."/>
            <person name="Kamoun S."/>
            <person name="Yandell M."/>
            <person name="Tisserat N."/>
            <person name="Buell C.R."/>
        </authorList>
    </citation>
    <scope>NUCLEOTIDE SEQUENCE</scope>
    <source>
        <strain evidence="9">DAOM:BR144</strain>
    </source>
</reference>
<feature type="compositionally biased region" description="Polar residues" evidence="6">
    <location>
        <begin position="115"/>
        <end position="140"/>
    </location>
</feature>
<feature type="region of interest" description="Disordered" evidence="6">
    <location>
        <begin position="270"/>
        <end position="302"/>
    </location>
</feature>
<keyword evidence="2 3" id="KW-0067">ATP-binding</keyword>
<protein>
    <recommendedName>
        <fullName evidence="4">Kinesin-like protein</fullName>
    </recommendedName>
</protein>
<dbReference type="SUPFAM" id="SSF52540">
    <property type="entry name" value="P-loop containing nucleoside triphosphate hydrolases"/>
    <property type="match status" value="1"/>
</dbReference>
<evidence type="ECO:0000259" key="7">
    <source>
        <dbReference type="PROSITE" id="PS50067"/>
    </source>
</evidence>
<dbReference type="eggNOG" id="KOG0239">
    <property type="taxonomic scope" value="Eukaryota"/>
</dbReference>
<dbReference type="PANTHER" id="PTHR47972">
    <property type="entry name" value="KINESIN-LIKE PROTEIN KLP-3"/>
    <property type="match status" value="1"/>
</dbReference>
<dbReference type="InterPro" id="IPR036961">
    <property type="entry name" value="Kinesin_motor_dom_sf"/>
</dbReference>
<dbReference type="HOGENOM" id="CLU_001485_2_2_1"/>
<dbReference type="SMART" id="SM00129">
    <property type="entry name" value="KISc"/>
    <property type="match status" value="1"/>
</dbReference>
<dbReference type="GO" id="GO:0005874">
    <property type="term" value="C:microtubule"/>
    <property type="evidence" value="ECO:0007669"/>
    <property type="project" value="UniProtKB-KW"/>
</dbReference>
<dbReference type="GO" id="GO:0007018">
    <property type="term" value="P:microtubule-based movement"/>
    <property type="evidence" value="ECO:0007669"/>
    <property type="project" value="InterPro"/>
</dbReference>
<keyword evidence="3 4" id="KW-0505">Motor protein</keyword>
<feature type="domain" description="Kinesin motor" evidence="7">
    <location>
        <begin position="97"/>
        <end position="474"/>
    </location>
</feature>